<dbReference type="Pfam" id="PF13699">
    <property type="entry name" value="eCIS_core"/>
    <property type="match status" value="1"/>
</dbReference>
<dbReference type="AlphaFoldDB" id="A0A4U3L7Q4"/>
<gene>
    <name evidence="3" type="ORF">FC093_07310</name>
</gene>
<proteinExistence type="predicted"/>
<feature type="compositionally biased region" description="Basic and acidic residues" evidence="1">
    <location>
        <begin position="1"/>
        <end position="11"/>
    </location>
</feature>
<evidence type="ECO:0000313" key="3">
    <source>
        <dbReference type="EMBL" id="TKK69876.1"/>
    </source>
</evidence>
<name>A0A4U3L7Q4_9BACT</name>
<comment type="caution">
    <text evidence="3">The sequence shown here is derived from an EMBL/GenBank/DDBJ whole genome shotgun (WGS) entry which is preliminary data.</text>
</comment>
<evidence type="ECO:0000313" key="4">
    <source>
        <dbReference type="Proteomes" id="UP000305848"/>
    </source>
</evidence>
<dbReference type="EMBL" id="SZQL01000004">
    <property type="protein sequence ID" value="TKK69876.1"/>
    <property type="molecule type" value="Genomic_DNA"/>
</dbReference>
<keyword evidence="4" id="KW-1185">Reference proteome</keyword>
<dbReference type="RefSeq" id="WP_137261098.1">
    <property type="nucleotide sequence ID" value="NZ_SZQL01000004.1"/>
</dbReference>
<organism evidence="3 4">
    <name type="scientific">Ilyomonas limi</name>
    <dbReference type="NCBI Taxonomy" id="2575867"/>
    <lineage>
        <taxon>Bacteria</taxon>
        <taxon>Pseudomonadati</taxon>
        <taxon>Bacteroidota</taxon>
        <taxon>Chitinophagia</taxon>
        <taxon>Chitinophagales</taxon>
        <taxon>Chitinophagaceae</taxon>
        <taxon>Ilyomonas</taxon>
    </lineage>
</organism>
<evidence type="ECO:0000256" key="1">
    <source>
        <dbReference type="SAM" id="MobiDB-lite"/>
    </source>
</evidence>
<dbReference type="Proteomes" id="UP000305848">
    <property type="component" value="Unassembled WGS sequence"/>
</dbReference>
<feature type="region of interest" description="Disordered" evidence="1">
    <location>
        <begin position="1"/>
        <end position="20"/>
    </location>
</feature>
<evidence type="ECO:0000259" key="2">
    <source>
        <dbReference type="Pfam" id="PF13699"/>
    </source>
</evidence>
<reference evidence="3 4" key="1">
    <citation type="submission" date="2019-05" db="EMBL/GenBank/DDBJ databases">
        <title>Panacibacter sp. strain 17mud1-8 Genome sequencing and assembly.</title>
        <authorList>
            <person name="Chhetri G."/>
        </authorList>
    </citation>
    <scope>NUCLEOTIDE SEQUENCE [LARGE SCALE GENOMIC DNA]</scope>
    <source>
        <strain evidence="3 4">17mud1-8</strain>
    </source>
</reference>
<dbReference type="OrthoDB" id="4317910at2"/>
<feature type="domain" description="eCIS core" evidence="2">
    <location>
        <begin position="110"/>
        <end position="185"/>
    </location>
</feature>
<sequence>MKACIAKENKHAHSASSYSSKPSFVVQTKLEVGQPNDTYEQEADAVAAKVMRMPDPDFVQRKCAKCEQEDKEKIQRKTITSVQSKSDGNTAINNTVASSIQFSKGKGASLDTTTNSFMSSRFGSDFSTVKIHTDGEAVQMNRELNAKAFTVGNDIYFNEGQYQPNSIEGKQLLAHELTHVVQQNKFGKMISAKYITCATRYKNLTDRIQDRENFETRLAGNIDSWTPYLIDKINPMVDEIFDTKDEIGWLGKIGDLVLGTITDLVEKALPIIGLHVLGALIDVCKDLYSSSSEDDLKTQKKLVSESTIKALVSYKDSELKNGKDYIKDEFEKMKKNNKDACWLKSQEMFNNIDDKFPRISETNFSKVADIAGGLVNKVMYLKSVFENFQSTGLLPSEQRQKQYEDCKRRYYPENGMPTQAQIDNASEKCYYLTFPYEYETEADTLVKQIKQ</sequence>
<dbReference type="InterPro" id="IPR025295">
    <property type="entry name" value="eCIS_core_dom"/>
</dbReference>
<accession>A0A4U3L7Q4</accession>
<protein>
    <submittedName>
        <fullName evidence="3">DUF4157 domain-containing protein</fullName>
    </submittedName>
</protein>